<dbReference type="Pfam" id="PF00932">
    <property type="entry name" value="LTD"/>
    <property type="match status" value="1"/>
</dbReference>
<evidence type="ECO:0000256" key="2">
    <source>
        <dbReference type="ARBA" id="ARBA00022722"/>
    </source>
</evidence>
<gene>
    <name evidence="6" type="ORF">ENJ89_02050</name>
</gene>
<dbReference type="Proteomes" id="UP000886124">
    <property type="component" value="Unassembled WGS sequence"/>
</dbReference>
<evidence type="ECO:0000313" key="6">
    <source>
        <dbReference type="EMBL" id="HHJ51953.1"/>
    </source>
</evidence>
<dbReference type="InterPro" id="IPR013783">
    <property type="entry name" value="Ig-like_fold"/>
</dbReference>
<comment type="caution">
    <text evidence="6">The sequence shown here is derived from an EMBL/GenBank/DDBJ whole genome shotgun (WGS) entry which is preliminary data.</text>
</comment>
<feature type="transmembrane region" description="Helical" evidence="4">
    <location>
        <begin position="34"/>
        <end position="55"/>
    </location>
</feature>
<dbReference type="Pfam" id="PF04231">
    <property type="entry name" value="Endonuclease_1"/>
    <property type="match status" value="1"/>
</dbReference>
<dbReference type="SUPFAM" id="SSF74853">
    <property type="entry name" value="Lamin A/C globular tail domain"/>
    <property type="match status" value="1"/>
</dbReference>
<proteinExistence type="inferred from homology"/>
<accession>A0A7V5PMX9</accession>
<feature type="domain" description="LTD" evidence="5">
    <location>
        <begin position="398"/>
        <end position="528"/>
    </location>
</feature>
<dbReference type="PANTHER" id="PTHR33607:SF2">
    <property type="entry name" value="ENDONUCLEASE-1"/>
    <property type="match status" value="1"/>
</dbReference>
<sequence>MDLKTEFHDRVLLNNVRKVKKQERMFHPDLIMKIKFYLAPIVWFFFFGMIVNGFAQSDGTIFPDTYGEELIQDLQQAYKPATVLSYDDARDTMFAVIDNHNGVVTGVYSGMQITLDPNADPSSDAYNKDMNTEHTWPQSMGADQGNAKSDLHHLFPARIEVNSSRGNDPYDEIDDNVTDTWWRLDYSQSTIPTSYIGEYSEKDNDGRFEPREDHKGNAARAVFYFYTMYRDQADSNFFNQQKDILRVWNLQDTVDQAERERSQKVAQYQDGKENPFILDTTLVRRAYFSDGGNSNAVDNPSNFAAQSVSDTEIDLRWTRNANHDDVMIVWNTSGTFDAPVDGATYSDGESALGGTIIGRRADTTYAHTGLTTGTTYYYRAFSVHGSAGSETYSSGVDASATAGQSATGDAQPGDVVITEIMQNPSAVYDSDGEWFEIYNTTDHAIDLEGWYIKDDDTDQHRISNGGSLIINAGDYLVLGVNSDQATNGGAPVDYQYSGFTLANGADEVVLVLADGVTEIDRVMYDGGPNWPDPTGASMYFKLPYSADNNDPDNWATSDIVWNGSAGDKGSPGYSDQVSVMINTEPTVAREFRFTNYPNPFNPETRFEFYLKRPGRVTLDIYDLTGRRVVKLADKVMTPGNHHLVWQGVDSSGHRLSSGVYLATLRTERKSVYRKVVLIQ</sequence>
<dbReference type="InterPro" id="IPR044925">
    <property type="entry name" value="His-Me_finger_sf"/>
</dbReference>
<evidence type="ECO:0000256" key="3">
    <source>
        <dbReference type="ARBA" id="ARBA00022801"/>
    </source>
</evidence>
<keyword evidence="3" id="KW-0378">Hydrolase</keyword>
<keyword evidence="2" id="KW-0540">Nuclease</keyword>
<dbReference type="InterPro" id="IPR001322">
    <property type="entry name" value="Lamin_tail_dom"/>
</dbReference>
<organism evidence="6">
    <name type="scientific">Caldithrix abyssi</name>
    <dbReference type="NCBI Taxonomy" id="187145"/>
    <lineage>
        <taxon>Bacteria</taxon>
        <taxon>Pseudomonadati</taxon>
        <taxon>Calditrichota</taxon>
        <taxon>Calditrichia</taxon>
        <taxon>Calditrichales</taxon>
        <taxon>Calditrichaceae</taxon>
        <taxon>Caldithrix</taxon>
    </lineage>
</organism>
<dbReference type="InterPro" id="IPR026444">
    <property type="entry name" value="Secre_tail"/>
</dbReference>
<dbReference type="PANTHER" id="PTHR33607">
    <property type="entry name" value="ENDONUCLEASE-1"/>
    <property type="match status" value="1"/>
</dbReference>
<dbReference type="EMBL" id="DROD01000148">
    <property type="protein sequence ID" value="HHJ51953.1"/>
    <property type="molecule type" value="Genomic_DNA"/>
</dbReference>
<dbReference type="GO" id="GO:0016787">
    <property type="term" value="F:hydrolase activity"/>
    <property type="evidence" value="ECO:0007669"/>
    <property type="project" value="UniProtKB-KW"/>
</dbReference>
<dbReference type="SMART" id="SM00060">
    <property type="entry name" value="FN3"/>
    <property type="match status" value="1"/>
</dbReference>
<evidence type="ECO:0000256" key="4">
    <source>
        <dbReference type="SAM" id="Phobius"/>
    </source>
</evidence>
<dbReference type="Gene3D" id="2.60.40.4070">
    <property type="match status" value="1"/>
</dbReference>
<dbReference type="InterPro" id="IPR036415">
    <property type="entry name" value="Lamin_tail_dom_sf"/>
</dbReference>
<dbReference type="AlphaFoldDB" id="A0A7V5PMX9"/>
<dbReference type="PROSITE" id="PS51841">
    <property type="entry name" value="LTD"/>
    <property type="match status" value="1"/>
</dbReference>
<dbReference type="InterPro" id="IPR007346">
    <property type="entry name" value="Endonuclease-I"/>
</dbReference>
<keyword evidence="4" id="KW-0812">Transmembrane</keyword>
<evidence type="ECO:0000259" key="5">
    <source>
        <dbReference type="PROSITE" id="PS51841"/>
    </source>
</evidence>
<dbReference type="SUPFAM" id="SSF54060">
    <property type="entry name" value="His-Me finger endonucleases"/>
    <property type="match status" value="1"/>
</dbReference>
<evidence type="ECO:0000256" key="1">
    <source>
        <dbReference type="ARBA" id="ARBA00006429"/>
    </source>
</evidence>
<dbReference type="NCBIfam" id="TIGR04183">
    <property type="entry name" value="Por_Secre_tail"/>
    <property type="match status" value="1"/>
</dbReference>
<keyword evidence="4" id="KW-0472">Membrane</keyword>
<dbReference type="GO" id="GO:0004518">
    <property type="term" value="F:nuclease activity"/>
    <property type="evidence" value="ECO:0007669"/>
    <property type="project" value="UniProtKB-KW"/>
</dbReference>
<keyword evidence="4" id="KW-1133">Transmembrane helix</keyword>
<dbReference type="InterPro" id="IPR003961">
    <property type="entry name" value="FN3_dom"/>
</dbReference>
<comment type="similarity">
    <text evidence="1">Belongs to the EndA/NucM nuclease family.</text>
</comment>
<dbReference type="Gene3D" id="2.60.40.10">
    <property type="entry name" value="Immunoglobulins"/>
    <property type="match status" value="1"/>
</dbReference>
<protein>
    <submittedName>
        <fullName evidence="6">T9SS type A sorting domain-containing protein</fullName>
    </submittedName>
</protein>
<reference evidence="6" key="1">
    <citation type="journal article" date="2020" name="mSystems">
        <title>Genome- and Community-Level Interaction Insights into Carbon Utilization and Element Cycling Functions of Hydrothermarchaeota in Hydrothermal Sediment.</title>
        <authorList>
            <person name="Zhou Z."/>
            <person name="Liu Y."/>
            <person name="Xu W."/>
            <person name="Pan J."/>
            <person name="Luo Z.H."/>
            <person name="Li M."/>
        </authorList>
    </citation>
    <scope>NUCLEOTIDE SEQUENCE [LARGE SCALE GENOMIC DNA]</scope>
    <source>
        <strain evidence="6">HyVt-527</strain>
    </source>
</reference>
<name>A0A7V5PMX9_CALAY</name>
<dbReference type="Gene3D" id="2.60.40.1260">
    <property type="entry name" value="Lamin Tail domain"/>
    <property type="match status" value="1"/>
</dbReference>